<accession>A0A9W7CXL3</accession>
<dbReference type="EMBL" id="BSXT01001965">
    <property type="protein sequence ID" value="GMF46382.1"/>
    <property type="molecule type" value="Genomic_DNA"/>
</dbReference>
<gene>
    <name evidence="1" type="ORF">Pfra01_001703200</name>
</gene>
<dbReference type="AlphaFoldDB" id="A0A9W7CXL3"/>
<dbReference type="OrthoDB" id="164904at2759"/>
<comment type="caution">
    <text evidence="1">The sequence shown here is derived from an EMBL/GenBank/DDBJ whole genome shotgun (WGS) entry which is preliminary data.</text>
</comment>
<keyword evidence="2" id="KW-1185">Reference proteome</keyword>
<protein>
    <submittedName>
        <fullName evidence="1">Unnamed protein product</fullName>
    </submittedName>
</protein>
<reference evidence="1" key="1">
    <citation type="submission" date="2023-04" db="EMBL/GenBank/DDBJ databases">
        <title>Phytophthora fragariaefolia NBRC 109709.</title>
        <authorList>
            <person name="Ichikawa N."/>
            <person name="Sato H."/>
            <person name="Tonouchi N."/>
        </authorList>
    </citation>
    <scope>NUCLEOTIDE SEQUENCE</scope>
    <source>
        <strain evidence="1">NBRC 109709</strain>
    </source>
</reference>
<proteinExistence type="predicted"/>
<dbReference type="Proteomes" id="UP001165121">
    <property type="component" value="Unassembled WGS sequence"/>
</dbReference>
<organism evidence="1 2">
    <name type="scientific">Phytophthora fragariaefolia</name>
    <dbReference type="NCBI Taxonomy" id="1490495"/>
    <lineage>
        <taxon>Eukaryota</taxon>
        <taxon>Sar</taxon>
        <taxon>Stramenopiles</taxon>
        <taxon>Oomycota</taxon>
        <taxon>Peronosporomycetes</taxon>
        <taxon>Peronosporales</taxon>
        <taxon>Peronosporaceae</taxon>
        <taxon>Phytophthora</taxon>
    </lineage>
</organism>
<evidence type="ECO:0000313" key="2">
    <source>
        <dbReference type="Proteomes" id="UP001165121"/>
    </source>
</evidence>
<name>A0A9W7CXL3_9STRA</name>
<evidence type="ECO:0000313" key="1">
    <source>
        <dbReference type="EMBL" id="GMF46382.1"/>
    </source>
</evidence>
<sequence length="126" mass="14711">MSRLAMDILTQLDEKSRLPRPDKISQSPQLSRTTRNKLNLLKTTLAELELWQDGIFSLDQLGKLMKTLNDIVSYTSTEWKPLADPTLLKCVEKVSVCIQSIKQKDHRSKRLKIVKRWKANIDKHRR</sequence>